<name>A0A7C1NQ60_UNCKA</name>
<evidence type="ECO:0000313" key="2">
    <source>
        <dbReference type="EMBL" id="HEB13929.1"/>
    </source>
</evidence>
<comment type="caution">
    <text evidence="2">The sequence shown here is derived from an EMBL/GenBank/DDBJ whole genome shotgun (WGS) entry which is preliminary data.</text>
</comment>
<keyword evidence="1" id="KW-0472">Membrane</keyword>
<keyword evidence="1" id="KW-1133">Transmembrane helix</keyword>
<keyword evidence="1" id="KW-0812">Transmembrane</keyword>
<protein>
    <submittedName>
        <fullName evidence="2">Uncharacterized protein</fullName>
    </submittedName>
</protein>
<organism evidence="2">
    <name type="scientific">candidate division WWE3 bacterium</name>
    <dbReference type="NCBI Taxonomy" id="2053526"/>
    <lineage>
        <taxon>Bacteria</taxon>
        <taxon>Katanobacteria</taxon>
    </lineage>
</organism>
<dbReference type="EMBL" id="DRHH01000032">
    <property type="protein sequence ID" value="HEB13929.1"/>
    <property type="molecule type" value="Genomic_DNA"/>
</dbReference>
<dbReference type="Proteomes" id="UP000885744">
    <property type="component" value="Unassembled WGS sequence"/>
</dbReference>
<dbReference type="AlphaFoldDB" id="A0A7C1NQ60"/>
<proteinExistence type="predicted"/>
<reference evidence="2" key="1">
    <citation type="journal article" date="2020" name="mSystems">
        <title>Genome- and Community-Level Interaction Insights into Carbon Utilization and Element Cycling Functions of Hydrothermarchaeota in Hydrothermal Sediment.</title>
        <authorList>
            <person name="Zhou Z."/>
            <person name="Liu Y."/>
            <person name="Xu W."/>
            <person name="Pan J."/>
            <person name="Luo Z.H."/>
            <person name="Li M."/>
        </authorList>
    </citation>
    <scope>NUCLEOTIDE SEQUENCE [LARGE SCALE GENOMIC DNA]</scope>
    <source>
        <strain evidence="2">HyVt-365</strain>
    </source>
</reference>
<feature type="transmembrane region" description="Helical" evidence="1">
    <location>
        <begin position="23"/>
        <end position="41"/>
    </location>
</feature>
<accession>A0A7C1NQ60</accession>
<gene>
    <name evidence="2" type="ORF">ENI09_00755</name>
</gene>
<evidence type="ECO:0000256" key="1">
    <source>
        <dbReference type="SAM" id="Phobius"/>
    </source>
</evidence>
<sequence>MIGYYYYTTKIRPYLTETEKSSYAFGFLTALAVLMFGLFILRPIITSSYDAYLELQSAVNYSSALSEKLTSLNQAKANFANISSRLGQIENAVPNKRHRRR</sequence>